<dbReference type="PATRIC" id="fig|1178515.4.peg.4558"/>
<evidence type="ECO:0000259" key="2">
    <source>
        <dbReference type="Pfam" id="PF22422"/>
    </source>
</evidence>
<accession>A0A172TNN6</accession>
<organism evidence="3 4">
    <name type="scientific">Paenibacillus swuensis</name>
    <dbReference type="NCBI Taxonomy" id="1178515"/>
    <lineage>
        <taxon>Bacteria</taxon>
        <taxon>Bacillati</taxon>
        <taxon>Bacillota</taxon>
        <taxon>Bacilli</taxon>
        <taxon>Bacillales</taxon>
        <taxon>Paenibacillaceae</taxon>
        <taxon>Paenibacillus</taxon>
    </lineage>
</organism>
<dbReference type="Gene3D" id="1.50.10.10">
    <property type="match status" value="1"/>
</dbReference>
<dbReference type="GO" id="GO:0005975">
    <property type="term" value="P:carbohydrate metabolic process"/>
    <property type="evidence" value="ECO:0007669"/>
    <property type="project" value="InterPro"/>
</dbReference>
<dbReference type="Proteomes" id="UP000076927">
    <property type="component" value="Chromosome"/>
</dbReference>
<dbReference type="EMBL" id="CP011388">
    <property type="protein sequence ID" value="ANE48592.1"/>
    <property type="molecule type" value="Genomic_DNA"/>
</dbReference>
<dbReference type="AlphaFoldDB" id="A0A172TNN6"/>
<sequence>MGASMPGLITNNEEVNKAFRIALGDMTGNIVPYEEGLLEQAEMCLMAGLDYNTPWTRDTAINTWNGAGLLVPEVTKHTLLSLLERKEGGLLVIGGQYWDKISWVNGAWFQYLYTGDTAFLRIAYEASVNTIQQLEHEEFSENLGLFRGAACYGDGVAAYPDVYARTADGSSSILKWTEHNVEHAAVKGHGLPMHALSTNALYYKAYTILQQMERALEPGHEGMSWYIKADALKTAINQRFWNDVKGSYNYLVDPFGGSDAQEGMGIAFAVLFGIADESQIASLASSMYTAPAGLPCLWPNFERYESADGMSFGRHSGTVWPHIQAFWGEAMLRNGYREQFAHEFGRMTQYAVRDGHFAEIYHPINGSLYGGLQEEEESLYGMPYFTVSPDGMHIWKSCHRQTWCATGYIRMILQGMIGMEFRNDGIAFAPHLPANMNTLKLSNLAYRDALLHVNLQGEGRRIVSFKVNGEKREPFISAEHQGNITVEIILST</sequence>
<dbReference type="Pfam" id="PF22422">
    <property type="entry name" value="MGH1-like_GH"/>
    <property type="match status" value="1"/>
</dbReference>
<proteinExistence type="predicted"/>
<reference evidence="3 4" key="1">
    <citation type="submission" date="2015-01" db="EMBL/GenBank/DDBJ databases">
        <title>Paenibacillus swuensis/DY6/whole genome sequencing.</title>
        <authorList>
            <person name="Kim M.K."/>
            <person name="Srinivasan S."/>
            <person name="Lee J.-J."/>
        </authorList>
    </citation>
    <scope>NUCLEOTIDE SEQUENCE [LARGE SCALE GENOMIC DNA]</scope>
    <source>
        <strain evidence="3 4">DY6</strain>
    </source>
</reference>
<dbReference type="InterPro" id="IPR054491">
    <property type="entry name" value="MGH1-like_GH"/>
</dbReference>
<dbReference type="InterPro" id="IPR008928">
    <property type="entry name" value="6-hairpin_glycosidase_sf"/>
</dbReference>
<dbReference type="SUPFAM" id="SSF48208">
    <property type="entry name" value="Six-hairpin glycosidases"/>
    <property type="match status" value="1"/>
</dbReference>
<evidence type="ECO:0000313" key="4">
    <source>
        <dbReference type="Proteomes" id="UP000076927"/>
    </source>
</evidence>
<keyword evidence="4" id="KW-1185">Reference proteome</keyword>
<gene>
    <name evidence="3" type="ORF">SY83_22470</name>
</gene>
<evidence type="ECO:0000259" key="1">
    <source>
        <dbReference type="Pfam" id="PF03633"/>
    </source>
</evidence>
<feature type="domain" description="Glycoside hydrolase family 65 C-terminal" evidence="1">
    <location>
        <begin position="419"/>
        <end position="460"/>
    </location>
</feature>
<dbReference type="InterPro" id="IPR012341">
    <property type="entry name" value="6hp_glycosidase-like_sf"/>
</dbReference>
<evidence type="ECO:0000313" key="3">
    <source>
        <dbReference type="EMBL" id="ANE48592.1"/>
    </source>
</evidence>
<dbReference type="Gene3D" id="2.60.420.10">
    <property type="entry name" value="Maltose phosphorylase, domain 3"/>
    <property type="match status" value="1"/>
</dbReference>
<feature type="domain" description="Mannosylglycerate hydrolase MGH1-like glycoside hydrolase" evidence="2">
    <location>
        <begin position="107"/>
        <end position="371"/>
    </location>
</feature>
<dbReference type="RefSeq" id="WP_068610638.1">
    <property type="nucleotide sequence ID" value="NZ_CP011388.1"/>
</dbReference>
<dbReference type="STRING" id="1178515.SY83_22470"/>
<dbReference type="Pfam" id="PF03633">
    <property type="entry name" value="Glyco_hydro_65C"/>
    <property type="match status" value="1"/>
</dbReference>
<name>A0A172TNN6_9BACL</name>
<dbReference type="OrthoDB" id="9759959at2"/>
<dbReference type="KEGG" id="pswu:SY83_22470"/>
<protein>
    <submittedName>
        <fullName evidence="3">Uncharacterized protein</fullName>
    </submittedName>
</protein>
<dbReference type="InterPro" id="IPR005194">
    <property type="entry name" value="Glyco_hydro_65_C"/>
</dbReference>